<dbReference type="Proteomes" id="UP000807769">
    <property type="component" value="Unassembled WGS sequence"/>
</dbReference>
<keyword evidence="3" id="KW-1185">Reference proteome</keyword>
<evidence type="ECO:0000313" key="2">
    <source>
        <dbReference type="EMBL" id="KAG1797659.1"/>
    </source>
</evidence>
<protein>
    <submittedName>
        <fullName evidence="2">Uncharacterized protein</fullName>
    </submittedName>
</protein>
<feature type="compositionally biased region" description="Basic and acidic residues" evidence="1">
    <location>
        <begin position="35"/>
        <end position="48"/>
    </location>
</feature>
<feature type="region of interest" description="Disordered" evidence="1">
    <location>
        <begin position="11"/>
        <end position="132"/>
    </location>
</feature>
<dbReference type="GeneID" id="64635399"/>
<proteinExistence type="predicted"/>
<feature type="compositionally biased region" description="Basic residues" evidence="1">
    <location>
        <begin position="24"/>
        <end position="34"/>
    </location>
</feature>
<dbReference type="EMBL" id="JABBWG010000200">
    <property type="protein sequence ID" value="KAG1797659.1"/>
    <property type="molecule type" value="Genomic_DNA"/>
</dbReference>
<reference evidence="2" key="1">
    <citation type="journal article" date="2020" name="New Phytol.">
        <title>Comparative genomics reveals dynamic genome evolution in host specialist ectomycorrhizal fungi.</title>
        <authorList>
            <person name="Lofgren L.A."/>
            <person name="Nguyen N.H."/>
            <person name="Vilgalys R."/>
            <person name="Ruytinx J."/>
            <person name="Liao H.L."/>
            <person name="Branco S."/>
            <person name="Kuo A."/>
            <person name="LaButti K."/>
            <person name="Lipzen A."/>
            <person name="Andreopoulos W."/>
            <person name="Pangilinan J."/>
            <person name="Riley R."/>
            <person name="Hundley H."/>
            <person name="Na H."/>
            <person name="Barry K."/>
            <person name="Grigoriev I.V."/>
            <person name="Stajich J.E."/>
            <person name="Kennedy P.G."/>
        </authorList>
    </citation>
    <scope>NUCLEOTIDE SEQUENCE</scope>
    <source>
        <strain evidence="2">MN1</strain>
    </source>
</reference>
<dbReference type="RefSeq" id="XP_041185530.1">
    <property type="nucleotide sequence ID" value="XM_041341383.1"/>
</dbReference>
<gene>
    <name evidence="2" type="ORF">BJ212DRAFT_1488855</name>
</gene>
<feature type="compositionally biased region" description="Polar residues" evidence="1">
    <location>
        <begin position="101"/>
        <end position="121"/>
    </location>
</feature>
<evidence type="ECO:0000256" key="1">
    <source>
        <dbReference type="SAM" id="MobiDB-lite"/>
    </source>
</evidence>
<name>A0A9P7DLA3_9AGAM</name>
<sequence>MVSYIVWLPKKSQKCAQPADSKSIKRPLQKKSRKGSKEVLTKKWRQDSESELEITPPPQNLKKSCQNAEDEALLPPTRGSKHSQLADSESELEITPPPQNLKMSCQDASEGTLTNKCHQSNQAPPPAQPSKRLWQEHTSESLNHVIDDVYGKQGMISDEDLVDRKAEMSNSELSNEELETVANTISAETPSFTLGLKTKKKQSIPVKALQSAHLHISYPSLTLSHHLCISNASDPLRDPTHLPYHVQSSPA</sequence>
<comment type="caution">
    <text evidence="2">The sequence shown here is derived from an EMBL/GenBank/DDBJ whole genome shotgun (WGS) entry which is preliminary data.</text>
</comment>
<dbReference type="AlphaFoldDB" id="A0A9P7DLA3"/>
<accession>A0A9P7DLA3</accession>
<evidence type="ECO:0000313" key="3">
    <source>
        <dbReference type="Proteomes" id="UP000807769"/>
    </source>
</evidence>
<organism evidence="2 3">
    <name type="scientific">Suillus subaureus</name>
    <dbReference type="NCBI Taxonomy" id="48587"/>
    <lineage>
        <taxon>Eukaryota</taxon>
        <taxon>Fungi</taxon>
        <taxon>Dikarya</taxon>
        <taxon>Basidiomycota</taxon>
        <taxon>Agaricomycotina</taxon>
        <taxon>Agaricomycetes</taxon>
        <taxon>Agaricomycetidae</taxon>
        <taxon>Boletales</taxon>
        <taxon>Suillineae</taxon>
        <taxon>Suillaceae</taxon>
        <taxon>Suillus</taxon>
    </lineage>
</organism>